<feature type="compositionally biased region" description="Polar residues" evidence="12">
    <location>
        <begin position="1276"/>
        <end position="1288"/>
    </location>
</feature>
<evidence type="ECO:0000256" key="2">
    <source>
        <dbReference type="ARBA" id="ARBA00004498"/>
    </source>
</evidence>
<feature type="region of interest" description="Disordered" evidence="12">
    <location>
        <begin position="1828"/>
        <end position="1899"/>
    </location>
</feature>
<feature type="compositionally biased region" description="Polar residues" evidence="12">
    <location>
        <begin position="2975"/>
        <end position="3000"/>
    </location>
</feature>
<evidence type="ECO:0000259" key="14">
    <source>
        <dbReference type="PROSITE" id="PS50041"/>
    </source>
</evidence>
<dbReference type="InterPro" id="IPR016186">
    <property type="entry name" value="C-type_lectin-like/link_sf"/>
</dbReference>
<dbReference type="PROSITE" id="PS50923">
    <property type="entry name" value="SUSHI"/>
    <property type="match status" value="1"/>
</dbReference>
<feature type="region of interest" description="Disordered" evidence="12">
    <location>
        <begin position="3749"/>
        <end position="3771"/>
    </location>
</feature>
<dbReference type="InterPro" id="IPR001881">
    <property type="entry name" value="EGF-like_Ca-bd_dom"/>
</dbReference>
<keyword evidence="17" id="KW-1185">Reference proteome</keyword>
<gene>
    <name evidence="16" type="ORF">QQF64_027593</name>
</gene>
<dbReference type="PROSITE" id="PS00010">
    <property type="entry name" value="ASX_HYDROXYL"/>
    <property type="match status" value="1"/>
</dbReference>
<feature type="domain" description="Sushi" evidence="15">
    <location>
        <begin position="3661"/>
        <end position="3721"/>
    </location>
</feature>
<feature type="compositionally biased region" description="Basic and acidic residues" evidence="12">
    <location>
        <begin position="461"/>
        <end position="474"/>
    </location>
</feature>
<feature type="compositionally biased region" description="Low complexity" evidence="12">
    <location>
        <begin position="565"/>
        <end position="576"/>
    </location>
</feature>
<dbReference type="EMBL" id="JAYMGO010000005">
    <property type="protein sequence ID" value="KAL1274779.1"/>
    <property type="molecule type" value="Genomic_DNA"/>
</dbReference>
<feature type="compositionally biased region" description="Low complexity" evidence="12">
    <location>
        <begin position="992"/>
        <end position="1014"/>
    </location>
</feature>
<feature type="compositionally biased region" description="Polar residues" evidence="12">
    <location>
        <begin position="1830"/>
        <end position="1850"/>
    </location>
</feature>
<keyword evidence="3" id="KW-0272">Extracellular matrix</keyword>
<evidence type="ECO:0000256" key="3">
    <source>
        <dbReference type="ARBA" id="ARBA00022530"/>
    </source>
</evidence>
<feature type="compositionally biased region" description="Polar residues" evidence="12">
    <location>
        <begin position="261"/>
        <end position="271"/>
    </location>
</feature>
<evidence type="ECO:0000313" key="16">
    <source>
        <dbReference type="EMBL" id="KAL1274779.1"/>
    </source>
</evidence>
<feature type="domain" description="C-type lectin" evidence="14">
    <location>
        <begin position="3543"/>
        <end position="3657"/>
    </location>
</feature>
<dbReference type="SUPFAM" id="SSF57196">
    <property type="entry name" value="EGF/Laminin"/>
    <property type="match status" value="1"/>
</dbReference>
<evidence type="ECO:0000256" key="4">
    <source>
        <dbReference type="ARBA" id="ARBA00022729"/>
    </source>
</evidence>
<feature type="compositionally biased region" description="Basic and acidic residues" evidence="12">
    <location>
        <begin position="971"/>
        <end position="984"/>
    </location>
</feature>
<feature type="compositionally biased region" description="Polar residues" evidence="12">
    <location>
        <begin position="1593"/>
        <end position="1608"/>
    </location>
</feature>
<dbReference type="Pfam" id="PF00084">
    <property type="entry name" value="Sushi"/>
    <property type="match status" value="1"/>
</dbReference>
<feature type="region of interest" description="Disordered" evidence="12">
    <location>
        <begin position="1421"/>
        <end position="1473"/>
    </location>
</feature>
<evidence type="ECO:0000256" key="8">
    <source>
        <dbReference type="ARBA" id="ARBA00043896"/>
    </source>
</evidence>
<feature type="domain" description="EGF-like" evidence="13">
    <location>
        <begin position="3494"/>
        <end position="3530"/>
    </location>
</feature>
<feature type="compositionally biased region" description="Basic and acidic residues" evidence="12">
    <location>
        <begin position="1875"/>
        <end position="1885"/>
    </location>
</feature>
<keyword evidence="11" id="KW-0768">Sushi</keyword>
<feature type="compositionally biased region" description="Low complexity" evidence="12">
    <location>
        <begin position="1432"/>
        <end position="1445"/>
    </location>
</feature>
<feature type="compositionally biased region" description="Polar residues" evidence="12">
    <location>
        <begin position="3298"/>
        <end position="3316"/>
    </location>
</feature>
<feature type="non-terminal residue" evidence="16">
    <location>
        <position position="1"/>
    </location>
</feature>
<feature type="region of interest" description="Disordered" evidence="12">
    <location>
        <begin position="2415"/>
        <end position="2437"/>
    </location>
</feature>
<dbReference type="PROSITE" id="PS50026">
    <property type="entry name" value="EGF_3"/>
    <property type="match status" value="2"/>
</dbReference>
<feature type="disulfide bond" evidence="10">
    <location>
        <begin position="3482"/>
        <end position="3491"/>
    </location>
</feature>
<feature type="compositionally biased region" description="Acidic residues" evidence="12">
    <location>
        <begin position="1938"/>
        <end position="1955"/>
    </location>
</feature>
<feature type="disulfide bond" evidence="11">
    <location>
        <begin position="3663"/>
        <end position="3706"/>
    </location>
</feature>
<feature type="compositionally biased region" description="Basic and acidic residues" evidence="12">
    <location>
        <begin position="114"/>
        <end position="127"/>
    </location>
</feature>
<dbReference type="InterPro" id="IPR035976">
    <property type="entry name" value="Sushi/SCR/CCP_sf"/>
</dbReference>
<feature type="compositionally biased region" description="Low complexity" evidence="12">
    <location>
        <begin position="135"/>
        <end position="165"/>
    </location>
</feature>
<evidence type="ECO:0000313" key="17">
    <source>
        <dbReference type="Proteomes" id="UP001558613"/>
    </source>
</evidence>
<feature type="region of interest" description="Disordered" evidence="12">
    <location>
        <begin position="768"/>
        <end position="788"/>
    </location>
</feature>
<feature type="compositionally biased region" description="Low complexity" evidence="12">
    <location>
        <begin position="426"/>
        <end position="437"/>
    </location>
</feature>
<evidence type="ECO:0000256" key="6">
    <source>
        <dbReference type="ARBA" id="ARBA00023273"/>
    </source>
</evidence>
<feature type="compositionally biased region" description="Basic and acidic residues" evidence="12">
    <location>
        <begin position="1118"/>
        <end position="1130"/>
    </location>
</feature>
<comment type="subcellular location">
    <subcellularLocation>
        <location evidence="1">Cell projection</location>
    </subcellularLocation>
    <subcellularLocation>
        <location evidence="2">Secreted</location>
        <location evidence="2">Extracellular space</location>
        <location evidence="2">Extracellular matrix</location>
    </subcellularLocation>
</comment>
<feature type="disulfide bond" evidence="11">
    <location>
        <begin position="3692"/>
        <end position="3719"/>
    </location>
</feature>
<dbReference type="InterPro" id="IPR000152">
    <property type="entry name" value="EGF-type_Asp/Asn_hydroxyl_site"/>
</dbReference>
<keyword evidence="5 10" id="KW-1015">Disulfide bond</keyword>
<feature type="compositionally biased region" description="Basic residues" evidence="12">
    <location>
        <begin position="3754"/>
        <end position="3771"/>
    </location>
</feature>
<feature type="compositionally biased region" description="Low complexity" evidence="12">
    <location>
        <begin position="1075"/>
        <end position="1086"/>
    </location>
</feature>
<feature type="compositionally biased region" description="Low complexity" evidence="12">
    <location>
        <begin position="249"/>
        <end position="260"/>
    </location>
</feature>
<feature type="region of interest" description="Disordered" evidence="12">
    <location>
        <begin position="211"/>
        <end position="271"/>
    </location>
</feature>
<accession>A0ABR3ND44</accession>
<keyword evidence="10" id="KW-0245">EGF-like domain</keyword>
<feature type="compositionally biased region" description="Polar residues" evidence="12">
    <location>
        <begin position="2749"/>
        <end position="2771"/>
    </location>
</feature>
<feature type="compositionally biased region" description="Polar residues" evidence="12">
    <location>
        <begin position="1307"/>
        <end position="1328"/>
    </location>
</feature>
<feature type="region of interest" description="Disordered" evidence="12">
    <location>
        <begin position="1342"/>
        <end position="1368"/>
    </location>
</feature>
<feature type="compositionally biased region" description="Low complexity" evidence="12">
    <location>
        <begin position="1248"/>
        <end position="1264"/>
    </location>
</feature>
<proteinExistence type="predicted"/>
<feature type="region of interest" description="Disordered" evidence="12">
    <location>
        <begin position="654"/>
        <end position="693"/>
    </location>
</feature>
<feature type="compositionally biased region" description="Acidic residues" evidence="12">
    <location>
        <begin position="1464"/>
        <end position="1473"/>
    </location>
</feature>
<comment type="function">
    <text evidence="8">May play a role in intercellular signaling and in connecting cells with the extracellular matrix. May take part in the regulation of cell motility, growth and differentiation. Binds hyaluronic acid.</text>
</comment>
<feature type="compositionally biased region" description="Polar residues" evidence="12">
    <location>
        <begin position="2203"/>
        <end position="2227"/>
    </location>
</feature>
<reference evidence="16 17" key="1">
    <citation type="submission" date="2023-09" db="EMBL/GenBank/DDBJ databases">
        <authorList>
            <person name="Wang M."/>
        </authorList>
    </citation>
    <scope>NUCLEOTIDE SEQUENCE [LARGE SCALE GENOMIC DNA]</scope>
    <source>
        <strain evidence="16">GT-2023</strain>
        <tissue evidence="16">Liver</tissue>
    </source>
</reference>
<dbReference type="PROSITE" id="PS00022">
    <property type="entry name" value="EGF_1"/>
    <property type="match status" value="2"/>
</dbReference>
<feature type="compositionally biased region" description="Basic and acidic residues" evidence="12">
    <location>
        <begin position="3284"/>
        <end position="3297"/>
    </location>
</feature>
<feature type="region of interest" description="Disordered" evidence="12">
    <location>
        <begin position="388"/>
        <end position="523"/>
    </location>
</feature>
<feature type="compositionally biased region" description="Polar residues" evidence="12">
    <location>
        <begin position="32"/>
        <end position="46"/>
    </location>
</feature>
<comment type="caution">
    <text evidence="16">The sequence shown here is derived from an EMBL/GenBank/DDBJ whole genome shotgun (WGS) entry which is preliminary data.</text>
</comment>
<dbReference type="Gene3D" id="2.10.25.10">
    <property type="entry name" value="Laminin"/>
    <property type="match status" value="2"/>
</dbReference>
<dbReference type="PANTHER" id="PTHR22804">
    <property type="entry name" value="AGGRECAN/VERSICAN PROTEOGLYCAN"/>
    <property type="match status" value="1"/>
</dbReference>
<feature type="compositionally biased region" description="Polar residues" evidence="12">
    <location>
        <begin position="3213"/>
        <end position="3245"/>
    </location>
</feature>
<keyword evidence="6" id="KW-0966">Cell projection</keyword>
<dbReference type="InterPro" id="IPR000742">
    <property type="entry name" value="EGF"/>
</dbReference>
<feature type="compositionally biased region" description="Polar residues" evidence="12">
    <location>
        <begin position="1342"/>
        <end position="1356"/>
    </location>
</feature>
<dbReference type="InterPro" id="IPR016187">
    <property type="entry name" value="CTDL_fold"/>
</dbReference>
<dbReference type="InterPro" id="IPR018378">
    <property type="entry name" value="C-type_lectin_CS"/>
</dbReference>
<sequence>LSAKPSESTIINVSETLFSSAQTENLDEKLSESTVTMISEKTTAQDKLSPSSFSSSLPFTESDASGDESSEMFSKEFKTTSSSLYTPTTSDQELTKTSSDTTETVSVSISTDAESTRDLTTETHSRETVTSAVHTFSSSSTGDSTGETVTNTDVTSHTAATTATTMENKDLSAKPSESTIINVSDTLFSSAQTGNLEEILSESTVTMISEKTTAQDKLSPSSFSSSLPFTESDASGDEPTEMFSKEFKTTSSSLYTPTTSDQELTKTSSDTTEIFSVSSSAGAETTIHQTTETHSGEPLSFIASTVTSAVHIFTSLSTGDSTGETVTSKNVTSHTAATTATTMEDQDLSAKPSESTIINVSETLFSSAHTGHLDEKLSESTVTMISEKTSAQDKLSPSSFSSVLPFTESDASGDESSEMFSKELKTTSSSLYTPTTSDQELTKTSSDTTETVSVSISTDAEFTRDQTAETHSRETVTSAVHTFSSPSTGDSTGETVTSKDVTSHTAATTATKMEDQDLSAKPSESTIINVSETLFSSAHTGHLDEKLSESTVTMISEKTTAQDKLSPSSFSSSLPFTESDASGDESSEMFSKEFTTTSSSLYTPTTSDQEFTKTSSDTTETVSVSISTDLEATRDQTTETHSRETVTRAVHTFSSRSTGDSTGETVTSRDVTSHTAATTATTMDDQDQTAKPSESTIINVSESLFSSAHTGHLDAKLSESTVTVISEKTAAQDKLSPSSFFSSLPFTESDASGDESSEMFSKDFKTTSSSLYTPTTSDQEFTKTTSDTTETLSVSISADAESTRDLTTETHSRETVTSAVHTFSFPSTGDSTGETVTSKDVISHTAATTATTMENKDLSAKPSESTIINVSETLFSSAHTGHLDEKLSESTVTMISEKTSAQDKLSPSSFFSSLPFTESDASGDESSDMFSKEFKTTSSSLYTPTTSDQELTKTSSETTETVSVSISTDPEATRDLTTETHSRETVTSAVHTFSSSSTGDSTGETVTRTDVTSHTAATTATTMEDQDLSAKPSESTIINVSETLFSSAHTGHLDEKLSESTVTVISEKSTAQDKLSPSSFSSSLPFTESDASGDESSEMFSKEFKTTSSSLYTPSTSDQERTKTSSDRTETVSVSISTDLEATRDQTTETHSRETVATFDFTVSTFTPLSTAYATGETVTSNDVSSYIATTTATVMEDTDLSAKPSETTVINISETLFSSAQTGHLVETLSESTVTMISEKTTTKDVLSPSSLTSSLTSTYSESSGDETTEMFSKEFTTTSPSLYTPTKSDHELTRTPSDTTDRTSVFSSTDVKATKDQTPGTHSRDSVSFTASTVHMFTSLSTGDSTGETVTSKDVTSHTATTTGTAMEDKDLSAKPSVFNISEETVQQEVSSDEDRITLTTKTYDHYIVATDEAEIHETDHTSEVVRPVSSSHSTSSRNEFSSTVQTVVTDPTLDHGSGDIAESEVAEDDGSGEISSAIVESIPHHVTPSENKTTAAGFAPTPAYELQPSENMTATIDVTTAVSEEAIPSSFFTFPEVEGSGQHTPEMFTSAPSSMFRTVTSQEVMTSQKDIASSTTELFMIRPSHAITEPQLTKHTTETMLTSSKSHSKQTTVSSDAEDDTTDDEGSGVSPVMHVSSATIKTQTGSPTVRITSTGFTELDRSSSPITSAFVEREGSGIVEDDQETTQLEGSGEENKVSPTEDNYTVATDEAEISEAKRTSEPVSFVSSFYSTSFTTKSTVRSSTVQTAVRSLSTEGSEITAETEVDEDDGSSGEMSPAALESVPPQDTASEDKSTSTTITQPERTEATTAAAVLSSTSEALSVLETQKSTLQPSTPKTNLNGFALSTTEDHKEFTSTGDRTGEVSKTPTTKAYEDLTVRTDEAEVETEEKTGFSSAASVTIRTDVIHQSTLSPSSSFLRSTQSAVTFTASLSEDGSGEDSTEGDGAEDDGSGDDTTPVTNSPLLSSSKKTETTISMTPFSSVNSTQYSTASIVSQRHTTTEMQSVFSSTNAEGLSQVSVTAPTEQEHTGVSISDLATTSFTAPGTPSGVITSHTKLPSFVKLQDPLSTTNSLVFSKDVADQQVTPTSPVLIFTEEEEDEDKLFSTVTESMRDHSIKPEVFTKDDMIIDADTMSVLEQSSPFAPTIATEEAAGVTPVVMTAQPSSFMTEEPEGSGMDGTELPQLHVSFETTTDRLIVQQTQSTSDILQSSSTNLEEETQATQSPEATDADVPKHTQDGQPSTEFTVETLTDDFSGDTLSTDDGILETSTLTSMTSQVSTDKVIEMVSAEEDPSEDVSTQASLPLHTISSAVETLSESTDQATQSPEATDADVPEHTQDGQLFTEFTVETLTDDFSGDTLSTDDGILETSTLTPMTSQVSTDKVIEMVSAEEDPSEDVSTQASLPLHTISSAVETLSESTDQATQSPEATDADVPEHTQDGQLFTEFTVETLTDDFSGDTLSTDDGILETSTLTPMTSQVSTDKVIEMVSAEEDPSEDVSTQASLPLHTISSAVETLSESTDQATQSPEATDADVPEHTQDGQPFTEFTVETLTDDFSGDTLSTDDGILETSTLTHMTSQVSTDKVIEMVSAEEDPSEDVSTQASLPLHTISSAVETLSESTDQYEPTQSTVSSHLFSSSIAVTNSSLYVDTVSPEEEINFTGDDVTSSGEHLDKVTDIDLTSTASFHIASSASMTEPANITTSTYSKTAATDNNDLTADTEKPLYMTSVDDIVLRSSSTDKAIQGSELTNTEETTSALFSSTDDGSGDQTKGMFTGLSDSTDSLLIPEDDSVPSSIESDIVIHFATTPLPEAITATDGELYQQALSERTVTHKTNTDIRIDEDLPLPSTTIPTPFISASKFNMTTDIVTIVGSPSSTNIPGLSDKTGAPLSTEEETDDIIDYDTKTEPYNVYSMPDFMNNTNIEDETGLDISSDVTSIDVITQPIGEKSFTTSQPDVETSFETTSQLDVETDFETTSQPDVETSFEITSQPEVETDFDTTSHPDVENDFDTTSHLDVETDFDTTSQPDEETGFETTSQLDGETRSQPDEETDIDTTSQLDVETDFETTSQPNEETDFNTTSHLDMETNFETTSHSDVETGFETTSQLDVETTSQPDEETDFDTTSQLEVETDFETTSHPDVETGFDTTSQLDIETDFETTSQSDIETVFETTSQLEVEPSFENIDTGILNPEEDSATSVDLNTQAEVLNIETTSQPDAKASFETTVQPEIESVSRSSPMSGTSDSERSTSGEVHHNTISSNKHHTTTRLSNVTYKPSSAAISEEKFLEERDEHTTQSKQTDTGFRTTTQPQYDGSATSSSLKSSSEEDSVIIPSSAEVQAIILSTATTSPLLLTPESDIKIVSKETASRKQEAAGMIEEAVTLPTEIPIQEEDQMTSSVTTTRSETETPFSSHEHISEATLIKSSPSSAQNESTTHSTADLPYTMIGQTFDIPGVHSCSDNVCLNGGTCVKIGGTQICSCPPGYSGEQCEMDIDECHTNPCRNGGTCIDGLNSFTCVCLSSYAGALCEQDTETCNYGWHKFQGHCYKFFPHRRNWDTAERECRLQGAHLASVLSHEEQQYINRLGHDYQWIGLNDKMFENDFRWTDGSAVQYENWRPNQPDSFFSSGEDCVVMIWHEDGQWNDVPCNYHLTFTCKKGTVSCSQPPLVHNARTFGQLRPRYEINSLIRYQCMDGFIQRHVPTIRCRGDGSWDLPRISCMNPSNYQRSYARYQTYRVFRSHWKRSAEYSEDFPRRHRRHHRHGVKHYRTQQ</sequence>
<keyword evidence="3" id="KW-0964">Secreted</keyword>
<feature type="region of interest" description="Disordered" evidence="12">
    <location>
        <begin position="2203"/>
        <end position="2247"/>
    </location>
</feature>
<dbReference type="SMART" id="SM00032">
    <property type="entry name" value="CCP"/>
    <property type="match status" value="1"/>
</dbReference>
<feature type="region of interest" description="Disordered" evidence="12">
    <location>
        <begin position="917"/>
        <end position="1014"/>
    </location>
</feature>
<name>A0ABR3ND44_9TELE</name>
<feature type="compositionally biased region" description="Acidic residues" evidence="12">
    <location>
        <begin position="1619"/>
        <end position="1629"/>
    </location>
</feature>
<dbReference type="PROSITE" id="PS01186">
    <property type="entry name" value="EGF_2"/>
    <property type="match status" value="1"/>
</dbReference>
<feature type="compositionally biased region" description="Polar residues" evidence="12">
    <location>
        <begin position="2314"/>
        <end position="2328"/>
    </location>
</feature>
<feature type="disulfide bond" evidence="10">
    <location>
        <begin position="3520"/>
        <end position="3529"/>
    </location>
</feature>
<dbReference type="PROSITE" id="PS01187">
    <property type="entry name" value="EGF_CA"/>
    <property type="match status" value="1"/>
</dbReference>
<dbReference type="SMART" id="SM00181">
    <property type="entry name" value="EGF"/>
    <property type="match status" value="2"/>
</dbReference>
<feature type="compositionally biased region" description="Low complexity" evidence="12">
    <location>
        <begin position="1106"/>
        <end position="1117"/>
    </location>
</feature>
<evidence type="ECO:0000259" key="15">
    <source>
        <dbReference type="PROSITE" id="PS50923"/>
    </source>
</evidence>
<dbReference type="SMART" id="SM00179">
    <property type="entry name" value="EGF_CA"/>
    <property type="match status" value="2"/>
</dbReference>
<dbReference type="Pfam" id="PF00008">
    <property type="entry name" value="EGF"/>
    <property type="match status" value="2"/>
</dbReference>
<feature type="compositionally biased region" description="Low complexity" evidence="12">
    <location>
        <begin position="79"/>
        <end position="90"/>
    </location>
</feature>
<feature type="compositionally biased region" description="Low complexity" evidence="12">
    <location>
        <begin position="97"/>
        <end position="112"/>
    </location>
</feature>
<dbReference type="Proteomes" id="UP001558613">
    <property type="component" value="Unassembled WGS sequence"/>
</dbReference>
<feature type="compositionally biased region" description="Low complexity" evidence="12">
    <location>
        <begin position="395"/>
        <end position="406"/>
    </location>
</feature>
<dbReference type="CDD" id="cd00054">
    <property type="entry name" value="EGF_CA"/>
    <property type="match status" value="2"/>
</dbReference>
<dbReference type="Gene3D" id="3.10.100.10">
    <property type="entry name" value="Mannose-Binding Protein A, subunit A"/>
    <property type="match status" value="1"/>
</dbReference>
<feature type="region of interest" description="Disordered" evidence="12">
    <location>
        <begin position="2975"/>
        <end position="3081"/>
    </location>
</feature>
<dbReference type="SUPFAM" id="SSF56436">
    <property type="entry name" value="C-type lectin-like"/>
    <property type="match status" value="1"/>
</dbReference>
<evidence type="ECO:0000256" key="10">
    <source>
        <dbReference type="PROSITE-ProRule" id="PRU00076"/>
    </source>
</evidence>
<feature type="compositionally biased region" description="Low complexity" evidence="12">
    <location>
        <begin position="1296"/>
        <end position="1306"/>
    </location>
</feature>
<feature type="compositionally biased region" description="Low complexity" evidence="12">
    <location>
        <begin position="218"/>
        <end position="229"/>
    </location>
</feature>
<dbReference type="CDD" id="cd03588">
    <property type="entry name" value="CLECT_CSPGs"/>
    <property type="match status" value="1"/>
</dbReference>
<feature type="region of interest" description="Disordered" evidence="12">
    <location>
        <begin position="1243"/>
        <end position="1328"/>
    </location>
</feature>
<feature type="compositionally biased region" description="Low complexity" evidence="12">
    <location>
        <begin position="444"/>
        <end position="459"/>
    </location>
</feature>
<evidence type="ECO:0000256" key="11">
    <source>
        <dbReference type="PROSITE-ProRule" id="PRU00302"/>
    </source>
</evidence>
<feature type="region of interest" description="Disordered" evidence="12">
    <location>
        <begin position="2314"/>
        <end position="2336"/>
    </location>
</feature>
<evidence type="ECO:0000256" key="9">
    <source>
        <dbReference type="ARBA" id="ARBA00044266"/>
    </source>
</evidence>
<feature type="region of interest" description="Disordered" evidence="12">
    <location>
        <begin position="1067"/>
        <end position="1133"/>
    </location>
</feature>
<feature type="region of interest" description="Disordered" evidence="12">
    <location>
        <begin position="31"/>
        <end position="177"/>
    </location>
</feature>
<feature type="compositionally biased region" description="Polar residues" evidence="12">
    <location>
        <begin position="654"/>
        <end position="674"/>
    </location>
</feature>
<feature type="region of interest" description="Disordered" evidence="12">
    <location>
        <begin position="2749"/>
        <end position="2772"/>
    </location>
</feature>
<protein>
    <recommendedName>
        <fullName evidence="9">PG-M</fullName>
    </recommendedName>
</protein>
<feature type="region of interest" description="Disordered" evidence="12">
    <location>
        <begin position="1593"/>
        <end position="1706"/>
    </location>
</feature>
<comment type="caution">
    <text evidence="10">Lacks conserved residue(s) required for the propagation of feature annotation.</text>
</comment>
<feature type="compositionally biased region" description="Polar residues" evidence="12">
    <location>
        <begin position="3056"/>
        <end position="3081"/>
    </location>
</feature>
<feature type="compositionally biased region" description="Basic and acidic residues" evidence="12">
    <location>
        <begin position="3001"/>
        <end position="3019"/>
    </location>
</feature>
<feature type="compositionally biased region" description="Basic and acidic residues" evidence="12">
    <location>
        <begin position="3246"/>
        <end position="3257"/>
    </location>
</feature>
<dbReference type="InterPro" id="IPR050691">
    <property type="entry name" value="Hyaluronan_bind_Proteoglycan"/>
</dbReference>
<feature type="region of interest" description="Disordered" evidence="12">
    <location>
        <begin position="558"/>
        <end position="592"/>
    </location>
</feature>
<feature type="compositionally biased region" description="Polar residues" evidence="12">
    <location>
        <begin position="1744"/>
        <end position="1760"/>
    </location>
</feature>
<keyword evidence="7" id="KW-0373">Hyaluronic acid</keyword>
<feature type="compositionally biased region" description="Polar residues" evidence="12">
    <location>
        <begin position="1960"/>
        <end position="1975"/>
    </location>
</feature>
<dbReference type="PANTHER" id="PTHR22804:SF6">
    <property type="entry name" value="VERSICAN CORE PROTEIN"/>
    <property type="match status" value="1"/>
</dbReference>
<feature type="compositionally biased region" description="Polar residues" evidence="12">
    <location>
        <begin position="1858"/>
        <end position="1873"/>
    </location>
</feature>
<dbReference type="InterPro" id="IPR018097">
    <property type="entry name" value="EGF_Ca-bd_CS"/>
</dbReference>
<feature type="compositionally biased region" description="Acidic residues" evidence="12">
    <location>
        <begin position="1764"/>
        <end position="1774"/>
    </location>
</feature>
<dbReference type="Pfam" id="PF00059">
    <property type="entry name" value="Lectin_C"/>
    <property type="match status" value="1"/>
</dbReference>
<feature type="compositionally biased region" description="Low complexity" evidence="12">
    <location>
        <begin position="48"/>
        <end position="59"/>
    </location>
</feature>
<feature type="compositionally biased region" description="Low complexity" evidence="12">
    <location>
        <begin position="936"/>
        <end position="947"/>
    </location>
</feature>
<feature type="compositionally biased region" description="Polar residues" evidence="12">
    <location>
        <begin position="2415"/>
        <end position="2429"/>
    </location>
</feature>
<feature type="compositionally biased region" description="Polar residues" evidence="12">
    <location>
        <begin position="2516"/>
        <end position="2530"/>
    </location>
</feature>
<feature type="region of interest" description="Disordered" evidence="12">
    <location>
        <begin position="3213"/>
        <end position="3330"/>
    </location>
</feature>
<feature type="compositionally biased region" description="Polar residues" evidence="12">
    <location>
        <begin position="3269"/>
        <end position="3282"/>
    </location>
</feature>
<evidence type="ECO:0000259" key="13">
    <source>
        <dbReference type="PROSITE" id="PS50026"/>
    </source>
</evidence>
<dbReference type="SMART" id="SM00034">
    <property type="entry name" value="CLECT"/>
    <property type="match status" value="1"/>
</dbReference>
<feature type="domain" description="EGF-like" evidence="13">
    <location>
        <begin position="3456"/>
        <end position="3492"/>
    </location>
</feature>
<dbReference type="Gene3D" id="2.10.70.10">
    <property type="entry name" value="Complement Module, domain 1"/>
    <property type="match status" value="1"/>
</dbReference>
<organism evidence="16 17">
    <name type="scientific">Cirrhinus molitorella</name>
    <name type="common">mud carp</name>
    <dbReference type="NCBI Taxonomy" id="172907"/>
    <lineage>
        <taxon>Eukaryota</taxon>
        <taxon>Metazoa</taxon>
        <taxon>Chordata</taxon>
        <taxon>Craniata</taxon>
        <taxon>Vertebrata</taxon>
        <taxon>Euteleostomi</taxon>
        <taxon>Actinopterygii</taxon>
        <taxon>Neopterygii</taxon>
        <taxon>Teleostei</taxon>
        <taxon>Ostariophysi</taxon>
        <taxon>Cypriniformes</taxon>
        <taxon>Cyprinidae</taxon>
        <taxon>Labeoninae</taxon>
        <taxon>Labeonini</taxon>
        <taxon>Cirrhinus</taxon>
    </lineage>
</organism>
<dbReference type="PROSITE" id="PS00615">
    <property type="entry name" value="C_TYPE_LECTIN_1"/>
    <property type="match status" value="1"/>
</dbReference>
<feature type="region of interest" description="Disordered" evidence="12">
    <location>
        <begin position="1932"/>
        <end position="1975"/>
    </location>
</feature>
<evidence type="ECO:0000256" key="7">
    <source>
        <dbReference type="ARBA" id="ARBA00023290"/>
    </source>
</evidence>
<evidence type="ECO:0000256" key="5">
    <source>
        <dbReference type="ARBA" id="ARBA00023157"/>
    </source>
</evidence>
<feature type="compositionally biased region" description="Low complexity" evidence="12">
    <location>
        <begin position="954"/>
        <end position="968"/>
    </location>
</feature>
<evidence type="ECO:0000256" key="12">
    <source>
        <dbReference type="SAM" id="MobiDB-lite"/>
    </source>
</evidence>
<feature type="region of interest" description="Disordered" evidence="12">
    <location>
        <begin position="1743"/>
        <end position="1816"/>
    </location>
</feature>
<dbReference type="InterPro" id="IPR000436">
    <property type="entry name" value="Sushi_SCR_CCP_dom"/>
</dbReference>
<keyword evidence="4" id="KW-0732">Signal</keyword>
<dbReference type="SUPFAM" id="SSF57535">
    <property type="entry name" value="Complement control module/SCR domain"/>
    <property type="match status" value="1"/>
</dbReference>
<feature type="region of interest" description="Disordered" evidence="12">
    <location>
        <begin position="2516"/>
        <end position="2543"/>
    </location>
</feature>
<feature type="compositionally biased region" description="Polar residues" evidence="12">
    <location>
        <begin position="475"/>
        <end position="511"/>
    </location>
</feature>
<dbReference type="InterPro" id="IPR033987">
    <property type="entry name" value="CSPG_CTLD"/>
</dbReference>
<dbReference type="InterPro" id="IPR001304">
    <property type="entry name" value="C-type_lectin-like"/>
</dbReference>
<feature type="compositionally biased region" description="Polar residues" evidence="12">
    <location>
        <begin position="1639"/>
        <end position="1670"/>
    </location>
</feature>
<evidence type="ECO:0000256" key="1">
    <source>
        <dbReference type="ARBA" id="ARBA00004316"/>
    </source>
</evidence>
<dbReference type="CDD" id="cd00033">
    <property type="entry name" value="CCP"/>
    <property type="match status" value="1"/>
</dbReference>
<dbReference type="PROSITE" id="PS50041">
    <property type="entry name" value="C_TYPE_LECTIN_2"/>
    <property type="match status" value="1"/>
</dbReference>